<dbReference type="PROSITE" id="PS50181">
    <property type="entry name" value="FBOX"/>
    <property type="match status" value="1"/>
</dbReference>
<dbReference type="InterPro" id="IPR036047">
    <property type="entry name" value="F-box-like_dom_sf"/>
</dbReference>
<feature type="compositionally biased region" description="Acidic residues" evidence="1">
    <location>
        <begin position="241"/>
        <end position="250"/>
    </location>
</feature>
<protein>
    <recommendedName>
        <fullName evidence="2">F-box domain-containing protein</fullName>
    </recommendedName>
</protein>
<feature type="compositionally biased region" description="Basic and acidic residues" evidence="1">
    <location>
        <begin position="231"/>
        <end position="240"/>
    </location>
</feature>
<evidence type="ECO:0000313" key="3">
    <source>
        <dbReference type="EMBL" id="WPA99396.1"/>
    </source>
</evidence>
<dbReference type="GeneID" id="90644045"/>
<dbReference type="SMART" id="SM00256">
    <property type="entry name" value="FBOX"/>
    <property type="match status" value="1"/>
</dbReference>
<accession>A0ABZ0NIL1</accession>
<feature type="domain" description="F-box" evidence="2">
    <location>
        <begin position="38"/>
        <end position="84"/>
    </location>
</feature>
<reference evidence="3 4" key="1">
    <citation type="submission" date="2023-09" db="EMBL/GenBank/DDBJ databases">
        <title>Complete-Gapless Cercospora beticola genome.</title>
        <authorList>
            <person name="Wyatt N.A."/>
            <person name="Spanner R.E."/>
            <person name="Bolton M.D."/>
        </authorList>
    </citation>
    <scope>NUCLEOTIDE SEQUENCE [LARGE SCALE GENOMIC DNA]</scope>
    <source>
        <strain evidence="3">Cb09-40</strain>
    </source>
</reference>
<proteinExistence type="predicted"/>
<keyword evidence="4" id="KW-1185">Reference proteome</keyword>
<dbReference type="Pfam" id="PF00646">
    <property type="entry name" value="F-box"/>
    <property type="match status" value="1"/>
</dbReference>
<dbReference type="Gene3D" id="1.20.1280.50">
    <property type="match status" value="1"/>
</dbReference>
<gene>
    <name evidence="3" type="ORF">RHO25_004013</name>
</gene>
<sequence length="353" mass="40756">MENVLAMLKLVQSAIFRVWKPSDARICQQDLTFDAPQTTPILDLPPELQLQVLAQLPLKQMQQCRRVNRYFHELIDLQENQTTLARPRVASHVQCLNQFINKHCYFALDDQHSSKLSTAPHNLDRAVVNSDLVIPSAATNFLLHRGITSPGVDMFRTRGHRSPGLDNEWMFRQYMAWAEFYLARRHFERGAIRAKGDTLDLASRIWNVGERELIRRARGGWCGSGDTDAALTKDESRQSSDTEDVDEQDENPLRCMTIYDDDPRAEYDYPEFEVLERLESVNEAWDEDSLERVRGGMDMLCYKFGVPVLPDGAPFTYFAMTKDVAKRVREVVIEGKEIGHLERAWLVQQMFIF</sequence>
<dbReference type="RefSeq" id="XP_065458576.1">
    <property type="nucleotide sequence ID" value="XM_065602504.1"/>
</dbReference>
<evidence type="ECO:0000259" key="2">
    <source>
        <dbReference type="PROSITE" id="PS50181"/>
    </source>
</evidence>
<dbReference type="EMBL" id="CP134186">
    <property type="protein sequence ID" value="WPA99396.1"/>
    <property type="molecule type" value="Genomic_DNA"/>
</dbReference>
<dbReference type="Proteomes" id="UP001302367">
    <property type="component" value="Chromosome 3"/>
</dbReference>
<evidence type="ECO:0000313" key="4">
    <source>
        <dbReference type="Proteomes" id="UP001302367"/>
    </source>
</evidence>
<name>A0ABZ0NIL1_CERBT</name>
<feature type="region of interest" description="Disordered" evidence="1">
    <location>
        <begin position="225"/>
        <end position="250"/>
    </location>
</feature>
<organism evidence="3 4">
    <name type="scientific">Cercospora beticola</name>
    <name type="common">Sugarbeet leaf spot fungus</name>
    <dbReference type="NCBI Taxonomy" id="122368"/>
    <lineage>
        <taxon>Eukaryota</taxon>
        <taxon>Fungi</taxon>
        <taxon>Dikarya</taxon>
        <taxon>Ascomycota</taxon>
        <taxon>Pezizomycotina</taxon>
        <taxon>Dothideomycetes</taxon>
        <taxon>Dothideomycetidae</taxon>
        <taxon>Mycosphaerellales</taxon>
        <taxon>Mycosphaerellaceae</taxon>
        <taxon>Cercospora</taxon>
    </lineage>
</organism>
<dbReference type="SUPFAM" id="SSF81383">
    <property type="entry name" value="F-box domain"/>
    <property type="match status" value="1"/>
</dbReference>
<evidence type="ECO:0000256" key="1">
    <source>
        <dbReference type="SAM" id="MobiDB-lite"/>
    </source>
</evidence>
<dbReference type="InterPro" id="IPR001810">
    <property type="entry name" value="F-box_dom"/>
</dbReference>